<dbReference type="AlphaFoldDB" id="A0A9W6T1M0"/>
<dbReference type="Proteomes" id="UP001165120">
    <property type="component" value="Unassembled WGS sequence"/>
</dbReference>
<evidence type="ECO:0000313" key="1">
    <source>
        <dbReference type="EMBL" id="GME74094.1"/>
    </source>
</evidence>
<accession>A0A9W6T1M0</accession>
<dbReference type="EMBL" id="BSXN01001685">
    <property type="protein sequence ID" value="GME74094.1"/>
    <property type="molecule type" value="Genomic_DNA"/>
</dbReference>
<organism evidence="1 2">
    <name type="scientific">Candida boidinii</name>
    <name type="common">Yeast</name>
    <dbReference type="NCBI Taxonomy" id="5477"/>
    <lineage>
        <taxon>Eukaryota</taxon>
        <taxon>Fungi</taxon>
        <taxon>Dikarya</taxon>
        <taxon>Ascomycota</taxon>
        <taxon>Saccharomycotina</taxon>
        <taxon>Pichiomycetes</taxon>
        <taxon>Pichiales</taxon>
        <taxon>Pichiaceae</taxon>
        <taxon>Ogataea</taxon>
        <taxon>Ogataea/Candida clade</taxon>
    </lineage>
</organism>
<comment type="caution">
    <text evidence="1">The sequence shown here is derived from an EMBL/GenBank/DDBJ whole genome shotgun (WGS) entry which is preliminary data.</text>
</comment>
<evidence type="ECO:0000313" key="2">
    <source>
        <dbReference type="Proteomes" id="UP001165120"/>
    </source>
</evidence>
<proteinExistence type="predicted"/>
<sequence length="550" mass="62983">MMMIQATYPSLINSNNFLSLPQHIGTIKTKKIWISNKKETVNTNTDPNANANTISNDKVDNDNDDIVHISYDITNPTVSELYKLVNQLNIVISEIAKTGNNNDSNNSANKLEIESMYKLNLLIATYCKNLLLSSNPNSSITSLSHVLKIWEIRLNCMLLLSSKPITTLLSQSDTNSGLVNPEVDTRFPISSAGQQQQQQQQQRQPAFASMNTFPDQNHIIISSAKMLKTEVNILLKELDVIYKTRSEKQQQQLQQQASQQTTYTSVAPKYPDELEWDFKLLLNRIRHGSSLILVNYYFLEVFDLRSNIGILQSSINTAGSIGNDIENRIKYENDKLTNLIYSVLSVMISKQEFLTSFNLLIEIIEKDEISENNSSESNKTKKLNKLNKFKILLLLILIGLIMIIKEIGIDKIENINENAYFPIINKYFTEFTQKESESADDSTNRELVIEMLIQVLSKIEPIYNDLNTKPIDETRLKDLKENFNLINLIKSCSEFKISGRILCCLCGKFEINNKLNNIEVDIKECEDYNECLTVLNKEWDYNINNYYAIE</sequence>
<name>A0A9W6T1M0_CANBO</name>
<protein>
    <submittedName>
        <fullName evidence="1">Unnamed protein product</fullName>
    </submittedName>
</protein>
<keyword evidence="2" id="KW-1185">Reference proteome</keyword>
<reference evidence="1" key="1">
    <citation type="submission" date="2023-04" db="EMBL/GenBank/DDBJ databases">
        <title>Candida boidinii NBRC 10035.</title>
        <authorList>
            <person name="Ichikawa N."/>
            <person name="Sato H."/>
            <person name="Tonouchi N."/>
        </authorList>
    </citation>
    <scope>NUCLEOTIDE SEQUENCE</scope>
    <source>
        <strain evidence="1">NBRC 10035</strain>
    </source>
</reference>
<gene>
    <name evidence="1" type="ORF">Cboi02_000428800</name>
</gene>